<evidence type="ECO:0000313" key="3">
    <source>
        <dbReference type="Proteomes" id="UP000236047"/>
    </source>
</evidence>
<dbReference type="EMBL" id="LJSN01000002">
    <property type="protein sequence ID" value="PNE40373.1"/>
    <property type="molecule type" value="Genomic_DNA"/>
</dbReference>
<dbReference type="GO" id="GO:0004197">
    <property type="term" value="F:cysteine-type endopeptidase activity"/>
    <property type="evidence" value="ECO:0007669"/>
    <property type="project" value="InterPro"/>
</dbReference>
<dbReference type="InterPro" id="IPR011600">
    <property type="entry name" value="Pept_C14_caspase"/>
</dbReference>
<accession>A0A2N8PH67</accession>
<protein>
    <recommendedName>
        <fullName evidence="1">Peptidase C14 caspase domain-containing protein</fullName>
    </recommendedName>
</protein>
<name>A0A2N8PH67_STRNR</name>
<dbReference type="InterPro" id="IPR011990">
    <property type="entry name" value="TPR-like_helical_dom_sf"/>
</dbReference>
<keyword evidence="3" id="KW-1185">Reference proteome</keyword>
<organism evidence="2 3">
    <name type="scientific">Streptomyces noursei</name>
    <name type="common">Streptomyces albulus</name>
    <dbReference type="NCBI Taxonomy" id="1971"/>
    <lineage>
        <taxon>Bacteria</taxon>
        <taxon>Bacillati</taxon>
        <taxon>Actinomycetota</taxon>
        <taxon>Actinomycetes</taxon>
        <taxon>Kitasatosporales</taxon>
        <taxon>Streptomycetaceae</taxon>
        <taxon>Streptomyces</taxon>
    </lineage>
</organism>
<gene>
    <name evidence="2" type="ORF">AOB60_05270</name>
</gene>
<comment type="caution">
    <text evidence="2">The sequence shown here is derived from an EMBL/GenBank/DDBJ whole genome shotgun (WGS) entry which is preliminary data.</text>
</comment>
<dbReference type="NCBIfam" id="NF047832">
    <property type="entry name" value="caspase_w_EACC1"/>
    <property type="match status" value="1"/>
</dbReference>
<dbReference type="InterPro" id="IPR029030">
    <property type="entry name" value="Caspase-like_dom_sf"/>
</dbReference>
<reference evidence="3" key="1">
    <citation type="submission" date="2015-09" db="EMBL/GenBank/DDBJ databases">
        <authorList>
            <person name="Graham D.E."/>
            <person name="Mahan K.M."/>
            <person name="Klingeman D.M."/>
            <person name="Fida T."/>
            <person name="Giannone R.J."/>
            <person name="Hettich R.L."/>
            <person name="Parry R.J."/>
            <person name="Spain J.C."/>
        </authorList>
    </citation>
    <scope>NUCLEOTIDE SEQUENCE [LARGE SCALE GENOMIC DNA]</scope>
    <source>
        <strain evidence="3">JCM 4701</strain>
    </source>
</reference>
<dbReference type="Gene3D" id="1.25.40.10">
    <property type="entry name" value="Tetratricopeptide repeat domain"/>
    <property type="match status" value="1"/>
</dbReference>
<proteinExistence type="predicted"/>
<dbReference type="Gene3D" id="3.40.50.1460">
    <property type="match status" value="1"/>
</dbReference>
<dbReference type="AlphaFoldDB" id="A0A2N8PH67"/>
<evidence type="ECO:0000259" key="1">
    <source>
        <dbReference type="Pfam" id="PF00656"/>
    </source>
</evidence>
<dbReference type="Pfam" id="PF00656">
    <property type="entry name" value="Peptidase_C14"/>
    <property type="match status" value="1"/>
</dbReference>
<dbReference type="SUPFAM" id="SSF52129">
    <property type="entry name" value="Caspase-like"/>
    <property type="match status" value="1"/>
</dbReference>
<dbReference type="RefSeq" id="WP_073444061.1">
    <property type="nucleotide sequence ID" value="NZ_LJSN01000002.1"/>
</dbReference>
<feature type="domain" description="Peptidase C14 caspase" evidence="1">
    <location>
        <begin position="90"/>
        <end position="162"/>
    </location>
</feature>
<dbReference type="Proteomes" id="UP000236047">
    <property type="component" value="Unassembled WGS sequence"/>
</dbReference>
<dbReference type="GO" id="GO:0006508">
    <property type="term" value="P:proteolysis"/>
    <property type="evidence" value="ECO:0007669"/>
    <property type="project" value="InterPro"/>
</dbReference>
<evidence type="ECO:0000313" key="2">
    <source>
        <dbReference type="EMBL" id="PNE40373.1"/>
    </source>
</evidence>
<sequence length="377" mass="39315">MPTEQHSRAQPPPWPPIVPAPGRSAAVLIGTATQVVPSTLPQLPQAAASVTALATELTGPYGLFDPSGVHPRVDPPTPADVLRLLPSPGGDQLDLVLFYFAGHGVRAQGDRLCLALPGSVDDEDRAEHTSLPVTALFQALASVPARHKVVVLDCCFAGRALDAPHAADVHVLTAAGRSKKARTPQGYPQTGFTATLLELLAEGVPDGPEHLDLTTLYRHLEVGLPAARLPRPLQRAFGDSGDLALFRNRAHGTAATRPGLLARARFAERLTATASWGGNRRLRQAAARFAAIASDAATHLGPTDPDTFRYRHAHASATGAAGDPLRASALLREVVADWEPTAPPDDPGLAAARASLEVWRARAGAAAPAPAVGEAGA</sequence>